<name>A0A6J4JZ46_9SPHI</name>
<dbReference type="AlphaFoldDB" id="A0A6J4JZ46"/>
<reference evidence="1" key="1">
    <citation type="submission" date="2020-02" db="EMBL/GenBank/DDBJ databases">
        <authorList>
            <person name="Meier V. D."/>
        </authorList>
    </citation>
    <scope>NUCLEOTIDE SEQUENCE</scope>
    <source>
        <strain evidence="1">AVDCRST_MAG56</strain>
    </source>
</reference>
<organism evidence="1">
    <name type="scientific">uncultured Cytophagales bacterium</name>
    <dbReference type="NCBI Taxonomy" id="158755"/>
    <lineage>
        <taxon>Bacteria</taxon>
        <taxon>Pseudomonadati</taxon>
        <taxon>Bacteroidota</taxon>
        <taxon>Sphingobacteriia</taxon>
        <taxon>Sphingobacteriales</taxon>
        <taxon>environmental samples</taxon>
    </lineage>
</organism>
<accession>A0A6J4JZ46</accession>
<evidence type="ECO:0000313" key="1">
    <source>
        <dbReference type="EMBL" id="CAA9291350.1"/>
    </source>
</evidence>
<proteinExistence type="predicted"/>
<dbReference type="EMBL" id="CADCTQ010000385">
    <property type="protein sequence ID" value="CAA9291350.1"/>
    <property type="molecule type" value="Genomic_DNA"/>
</dbReference>
<gene>
    <name evidence="1" type="ORF">AVDCRST_MAG56-4677</name>
</gene>
<sequence length="66" mass="7465">MSAATAYPPFDTQNFLTRVDQAASRREVLQLLRELEQECAGLDPDFCRSFSDEAASRLSHRFTQVA</sequence>
<protein>
    <submittedName>
        <fullName evidence="1">Uncharacterized protein</fullName>
    </submittedName>
</protein>